<evidence type="ECO:0000313" key="3">
    <source>
        <dbReference type="Proteomes" id="UP000761534"/>
    </source>
</evidence>
<dbReference type="PANTHER" id="PTHR19446">
    <property type="entry name" value="REVERSE TRANSCRIPTASES"/>
    <property type="match status" value="1"/>
</dbReference>
<dbReference type="InterPro" id="IPR000477">
    <property type="entry name" value="RT_dom"/>
</dbReference>
<evidence type="ECO:0000259" key="1">
    <source>
        <dbReference type="Pfam" id="PF00078"/>
    </source>
</evidence>
<dbReference type="SUPFAM" id="SSF56672">
    <property type="entry name" value="DNA/RNA polymerases"/>
    <property type="match status" value="1"/>
</dbReference>
<dbReference type="OrthoDB" id="4096848at2759"/>
<name>A0A642USP3_9ASCO</name>
<dbReference type="EMBL" id="SWFS01000425">
    <property type="protein sequence ID" value="KAA8904706.1"/>
    <property type="molecule type" value="Genomic_DNA"/>
</dbReference>
<gene>
    <name evidence="2" type="ORF">TRICI_005403</name>
</gene>
<accession>A0A642USP3</accession>
<sequence length="123" mass="13700">MKESFSNGFFPKSLTELVIKPVPKPGKEHDKAENWRPISVMNIDMKIIMQALTTRANEHAKKIIRPEQTGFIPGRHSEDNISGVQVLMAANVPGTLLSVDWANAYDHLSQALALLDQSHNVVK</sequence>
<reference evidence="2" key="1">
    <citation type="journal article" date="2019" name="G3 (Bethesda)">
        <title>Genome Assemblies of Two Rare Opportunistic Yeast Pathogens: Diutina rugosa (syn. Candida rugosa) and Trichomonascus ciferrii (syn. Candida ciferrii).</title>
        <authorList>
            <person name="Mixao V."/>
            <person name="Saus E."/>
            <person name="Hansen A.P."/>
            <person name="Lass-Florl C."/>
            <person name="Gabaldon T."/>
        </authorList>
    </citation>
    <scope>NUCLEOTIDE SEQUENCE</scope>
    <source>
        <strain evidence="2">CBS 4856</strain>
    </source>
</reference>
<proteinExistence type="predicted"/>
<dbReference type="AlphaFoldDB" id="A0A642USP3"/>
<evidence type="ECO:0000313" key="2">
    <source>
        <dbReference type="EMBL" id="KAA8904706.1"/>
    </source>
</evidence>
<dbReference type="InterPro" id="IPR043502">
    <property type="entry name" value="DNA/RNA_pol_sf"/>
</dbReference>
<protein>
    <recommendedName>
        <fullName evidence="1">Reverse transcriptase domain-containing protein</fullName>
    </recommendedName>
</protein>
<organism evidence="2 3">
    <name type="scientific">Trichomonascus ciferrii</name>
    <dbReference type="NCBI Taxonomy" id="44093"/>
    <lineage>
        <taxon>Eukaryota</taxon>
        <taxon>Fungi</taxon>
        <taxon>Dikarya</taxon>
        <taxon>Ascomycota</taxon>
        <taxon>Saccharomycotina</taxon>
        <taxon>Dipodascomycetes</taxon>
        <taxon>Dipodascales</taxon>
        <taxon>Trichomonascaceae</taxon>
        <taxon>Trichomonascus</taxon>
        <taxon>Trichomonascus ciferrii complex</taxon>
    </lineage>
</organism>
<keyword evidence="3" id="KW-1185">Reference proteome</keyword>
<dbReference type="Proteomes" id="UP000761534">
    <property type="component" value="Unassembled WGS sequence"/>
</dbReference>
<dbReference type="VEuPathDB" id="FungiDB:TRICI_005403"/>
<comment type="caution">
    <text evidence="2">The sequence shown here is derived from an EMBL/GenBank/DDBJ whole genome shotgun (WGS) entry which is preliminary data.</text>
</comment>
<feature type="domain" description="Reverse transcriptase" evidence="1">
    <location>
        <begin position="23"/>
        <end position="109"/>
    </location>
</feature>
<dbReference type="Pfam" id="PF00078">
    <property type="entry name" value="RVT_1"/>
    <property type="match status" value="1"/>
</dbReference>